<keyword evidence="1" id="KW-0378">Hydrolase</keyword>
<protein>
    <submittedName>
        <fullName evidence="1">Putative metalloprotease</fullName>
    </submittedName>
</protein>
<accession>A0A0K8RAV0</accession>
<name>A0A0K8RAV0_IXORI</name>
<dbReference type="AlphaFoldDB" id="A0A0K8RAV0"/>
<proteinExistence type="evidence at transcript level"/>
<dbReference type="EMBL" id="GADI01005612">
    <property type="protein sequence ID" value="JAA68196.1"/>
    <property type="molecule type" value="mRNA"/>
</dbReference>
<keyword evidence="1" id="KW-0482">Metalloprotease</keyword>
<organism evidence="1">
    <name type="scientific">Ixodes ricinus</name>
    <name type="common">Common tick</name>
    <name type="synonym">Acarus ricinus</name>
    <dbReference type="NCBI Taxonomy" id="34613"/>
    <lineage>
        <taxon>Eukaryota</taxon>
        <taxon>Metazoa</taxon>
        <taxon>Ecdysozoa</taxon>
        <taxon>Arthropoda</taxon>
        <taxon>Chelicerata</taxon>
        <taxon>Arachnida</taxon>
        <taxon>Acari</taxon>
        <taxon>Parasitiformes</taxon>
        <taxon>Ixodida</taxon>
        <taxon>Ixodoidea</taxon>
        <taxon>Ixodidae</taxon>
        <taxon>Ixodinae</taxon>
        <taxon>Ixodes</taxon>
    </lineage>
</organism>
<dbReference type="GO" id="GO:0008237">
    <property type="term" value="F:metallopeptidase activity"/>
    <property type="evidence" value="ECO:0007669"/>
    <property type="project" value="UniProtKB-KW"/>
</dbReference>
<reference evidence="1" key="1">
    <citation type="submission" date="2012-12" db="EMBL/GenBank/DDBJ databases">
        <title>Identification and characterization of a phenylalanine ammonia-lyase gene family in Isatis indigotica Fort.</title>
        <authorList>
            <person name="Liu Q."/>
            <person name="Chen J."/>
            <person name="Zhou X."/>
            <person name="Di P."/>
            <person name="Xiao Y."/>
            <person name="Xuan H."/>
            <person name="Zhang L."/>
            <person name="Chen W."/>
        </authorList>
    </citation>
    <scope>NUCLEOTIDE SEQUENCE</scope>
    <source>
        <tissue evidence="1">Salivary gland</tissue>
    </source>
</reference>
<dbReference type="GO" id="GO:0006508">
    <property type="term" value="P:proteolysis"/>
    <property type="evidence" value="ECO:0007669"/>
    <property type="project" value="UniProtKB-KW"/>
</dbReference>
<sequence>MQEREFPDLYDTYFMRNLPIKNCEMQCFMPSRLYGYDTHLGLYVKDGTPCNDKGYVGASVTLSEHQGWFRHRRMSGIDCIGTACNRLSKERRICTLVDTQVKRRRVAQLMALVSCRTRLQPVERRQLNSNVNV</sequence>
<evidence type="ECO:0000313" key="1">
    <source>
        <dbReference type="EMBL" id="JAA68196.1"/>
    </source>
</evidence>
<keyword evidence="1" id="KW-0645">Protease</keyword>